<keyword evidence="2" id="KW-1185">Reference proteome</keyword>
<evidence type="ECO:0000313" key="2">
    <source>
        <dbReference type="Proteomes" id="UP000478052"/>
    </source>
</evidence>
<proteinExistence type="predicted"/>
<dbReference type="AlphaFoldDB" id="A0A6G0YX52"/>
<reference evidence="1 2" key="1">
    <citation type="submission" date="2019-08" db="EMBL/GenBank/DDBJ databases">
        <title>Whole genome of Aphis craccivora.</title>
        <authorList>
            <person name="Voronova N.V."/>
            <person name="Shulinski R.S."/>
            <person name="Bandarenka Y.V."/>
            <person name="Zhorov D.G."/>
            <person name="Warner D."/>
        </authorList>
    </citation>
    <scope>NUCLEOTIDE SEQUENCE [LARGE SCALE GENOMIC DNA]</scope>
    <source>
        <strain evidence="1">180601</strain>
        <tissue evidence="1">Whole Body</tissue>
    </source>
</reference>
<comment type="caution">
    <text evidence="1">The sequence shown here is derived from an EMBL/GenBank/DDBJ whole genome shotgun (WGS) entry which is preliminary data.</text>
</comment>
<feature type="non-terminal residue" evidence="1">
    <location>
        <position position="99"/>
    </location>
</feature>
<dbReference type="EMBL" id="VUJU01002168">
    <property type="protein sequence ID" value="KAF0762342.1"/>
    <property type="molecule type" value="Genomic_DNA"/>
</dbReference>
<evidence type="ECO:0000313" key="1">
    <source>
        <dbReference type="EMBL" id="KAF0762342.1"/>
    </source>
</evidence>
<gene>
    <name evidence="1" type="ORF">FWK35_00034364</name>
</gene>
<protein>
    <submittedName>
        <fullName evidence="1">Uncharacterized protein</fullName>
    </submittedName>
</protein>
<name>A0A6G0YX52_APHCR</name>
<accession>A0A6G0YX52</accession>
<sequence length="99" mass="10968">MKKDDMPKNSSSNVVGAVDELSEFTGETDTETNPSVMVVVVAVGFNEAQKTASSEKSAFSNTAKADWIYIILLFYNCQRYTAKTDSVARVYITLPRLFD</sequence>
<dbReference type="Proteomes" id="UP000478052">
    <property type="component" value="Unassembled WGS sequence"/>
</dbReference>
<organism evidence="1 2">
    <name type="scientific">Aphis craccivora</name>
    <name type="common">Cowpea aphid</name>
    <dbReference type="NCBI Taxonomy" id="307492"/>
    <lineage>
        <taxon>Eukaryota</taxon>
        <taxon>Metazoa</taxon>
        <taxon>Ecdysozoa</taxon>
        <taxon>Arthropoda</taxon>
        <taxon>Hexapoda</taxon>
        <taxon>Insecta</taxon>
        <taxon>Pterygota</taxon>
        <taxon>Neoptera</taxon>
        <taxon>Paraneoptera</taxon>
        <taxon>Hemiptera</taxon>
        <taxon>Sternorrhyncha</taxon>
        <taxon>Aphidomorpha</taxon>
        <taxon>Aphidoidea</taxon>
        <taxon>Aphididae</taxon>
        <taxon>Aphidini</taxon>
        <taxon>Aphis</taxon>
        <taxon>Aphis</taxon>
    </lineage>
</organism>